<name>A0A0G1E823_9BACT</name>
<dbReference type="GO" id="GO:0046872">
    <property type="term" value="F:metal ion binding"/>
    <property type="evidence" value="ECO:0007669"/>
    <property type="project" value="InterPro"/>
</dbReference>
<organism evidence="3 4">
    <name type="scientific">Candidatus Magasanikbacteria bacterium GW2011_GWE2_42_7</name>
    <dbReference type="NCBI Taxonomy" id="1619052"/>
    <lineage>
        <taxon>Bacteria</taxon>
        <taxon>Candidatus Magasanikiibacteriota</taxon>
    </lineage>
</organism>
<dbReference type="PROSITE" id="PS50975">
    <property type="entry name" value="ATP_GRASP"/>
    <property type="match status" value="1"/>
</dbReference>
<dbReference type="GO" id="GO:0005524">
    <property type="term" value="F:ATP binding"/>
    <property type="evidence" value="ECO:0007669"/>
    <property type="project" value="UniProtKB-UniRule"/>
</dbReference>
<dbReference type="Gene3D" id="3.30.470.20">
    <property type="entry name" value="ATP-grasp fold, B domain"/>
    <property type="match status" value="1"/>
</dbReference>
<protein>
    <recommendedName>
        <fullName evidence="2">ATP-grasp domain-containing protein</fullName>
    </recommendedName>
</protein>
<dbReference type="InterPro" id="IPR011761">
    <property type="entry name" value="ATP-grasp"/>
</dbReference>
<evidence type="ECO:0000256" key="1">
    <source>
        <dbReference type="PROSITE-ProRule" id="PRU00409"/>
    </source>
</evidence>
<dbReference type="InterPro" id="IPR003806">
    <property type="entry name" value="ATP-grasp_PylC-type"/>
</dbReference>
<feature type="domain" description="ATP-grasp" evidence="2">
    <location>
        <begin position="129"/>
        <end position="342"/>
    </location>
</feature>
<gene>
    <name evidence="3" type="ORF">UV42_C0046G0002</name>
</gene>
<dbReference type="SUPFAM" id="SSF56059">
    <property type="entry name" value="Glutathione synthetase ATP-binding domain-like"/>
    <property type="match status" value="1"/>
</dbReference>
<keyword evidence="1" id="KW-0067">ATP-binding</keyword>
<dbReference type="Proteomes" id="UP000033867">
    <property type="component" value="Unassembled WGS sequence"/>
</dbReference>
<evidence type="ECO:0000259" key="2">
    <source>
        <dbReference type="PROSITE" id="PS50975"/>
    </source>
</evidence>
<dbReference type="EMBL" id="LCEK01000046">
    <property type="protein sequence ID" value="KKS70703.1"/>
    <property type="molecule type" value="Genomic_DNA"/>
</dbReference>
<dbReference type="Pfam" id="PF02655">
    <property type="entry name" value="ATP-grasp_3"/>
    <property type="match status" value="1"/>
</dbReference>
<sequence>MIRKVDFLLNIGYTELIMTMKLPKPITYIARDIERALGVPENTVNYAIISNNSTFAKEAVHRYDVALVESDKTLSTQELLHNATIEEGTHILVFKNTKAIERIAAEKGLQLLNPSAALAGRIEEKISQLDWLGELETFLPPHHVAVCKELSFDGEKYIVQFNHAHSGEGTMLITSEKDLASIKETFPERPVRVTQFIDGAVYTVNSVVHAGGVLVSSPSYQITGLSPFTDNAFTTIGNDWGVANNMLSNEQKSSIANMAMSIGEKMRANGWKGLFGIDIVVEENSGKVYLIEINARQPASTTYESQLQTVLVVNRQPHPNPPLIKGREYVLSTFEAHLKALLGENLSEYTLVPIPSGAQILQRVTKDITDVSIEQISAIRDLGYNVIVYDERKIGVELLRIQSNASFIQAHNVLSQKGSEIAEIL</sequence>
<evidence type="ECO:0000313" key="3">
    <source>
        <dbReference type="EMBL" id="KKS70703.1"/>
    </source>
</evidence>
<proteinExistence type="predicted"/>
<keyword evidence="1" id="KW-0547">Nucleotide-binding</keyword>
<evidence type="ECO:0000313" key="4">
    <source>
        <dbReference type="Proteomes" id="UP000033867"/>
    </source>
</evidence>
<dbReference type="AlphaFoldDB" id="A0A0G1E823"/>
<reference evidence="3 4" key="1">
    <citation type="journal article" date="2015" name="Nature">
        <title>rRNA introns, odd ribosomes, and small enigmatic genomes across a large radiation of phyla.</title>
        <authorList>
            <person name="Brown C.T."/>
            <person name="Hug L.A."/>
            <person name="Thomas B.C."/>
            <person name="Sharon I."/>
            <person name="Castelle C.J."/>
            <person name="Singh A."/>
            <person name="Wilkins M.J."/>
            <person name="Williams K.H."/>
            <person name="Banfield J.F."/>
        </authorList>
    </citation>
    <scope>NUCLEOTIDE SEQUENCE [LARGE SCALE GENOMIC DNA]</scope>
</reference>
<comment type="caution">
    <text evidence="3">The sequence shown here is derived from an EMBL/GenBank/DDBJ whole genome shotgun (WGS) entry which is preliminary data.</text>
</comment>
<accession>A0A0G1E823</accession>